<evidence type="ECO:0000313" key="2">
    <source>
        <dbReference type="EMBL" id="EJN58223.1"/>
    </source>
</evidence>
<dbReference type="AlphaFoldDB" id="J2ZYX2"/>
<dbReference type="Proteomes" id="UP000007813">
    <property type="component" value="Unassembled WGS sequence"/>
</dbReference>
<comment type="caution">
    <text evidence="2">The sequence shown here is derived from an EMBL/GenBank/DDBJ whole genome shotgun (WGS) entry which is preliminary data.</text>
</comment>
<evidence type="ECO:0000256" key="1">
    <source>
        <dbReference type="SAM" id="MobiDB-lite"/>
    </source>
</evidence>
<evidence type="ECO:0000313" key="3">
    <source>
        <dbReference type="Proteomes" id="UP000007813"/>
    </source>
</evidence>
<accession>J2ZYX2</accession>
<proteinExistence type="predicted"/>
<name>J2ZYX2_9EURY</name>
<reference evidence="2 3" key="1">
    <citation type="journal article" date="2012" name="J. Bacteriol.">
        <title>Draft Genome Sequence of the Extremely Halophilic Archaeon Halogranum salarium B-1T.</title>
        <authorList>
            <person name="Kim K.K."/>
            <person name="Lee K.C."/>
            <person name="Lee J.S."/>
        </authorList>
    </citation>
    <scope>NUCLEOTIDE SEQUENCE [LARGE SCALE GENOMIC DNA]</scope>
    <source>
        <strain evidence="2 3">B-1</strain>
    </source>
</reference>
<organism evidence="2 3">
    <name type="scientific">Halogranum salarium B-1</name>
    <dbReference type="NCBI Taxonomy" id="1210908"/>
    <lineage>
        <taxon>Archaea</taxon>
        <taxon>Methanobacteriati</taxon>
        <taxon>Methanobacteriota</taxon>
        <taxon>Stenosarchaea group</taxon>
        <taxon>Halobacteria</taxon>
        <taxon>Halobacteriales</taxon>
        <taxon>Haloferacaceae</taxon>
    </lineage>
</organism>
<feature type="region of interest" description="Disordered" evidence="1">
    <location>
        <begin position="1"/>
        <end position="28"/>
    </location>
</feature>
<sequence>MIHIFQGAVRAPTTRRANPTQKKVGDDVLADRPRHVFLA</sequence>
<gene>
    <name evidence="2" type="ORF">HSB1_36400</name>
</gene>
<dbReference type="EMBL" id="ALJD01000009">
    <property type="protein sequence ID" value="EJN58223.1"/>
    <property type="molecule type" value="Genomic_DNA"/>
</dbReference>
<protein>
    <submittedName>
        <fullName evidence="2">Uncharacterized protein</fullName>
    </submittedName>
</protein>